<name>A0A4Y4DRX5_GLUUR</name>
<dbReference type="OrthoDB" id="4947680at2"/>
<feature type="transmembrane region" description="Helical" evidence="1">
    <location>
        <begin position="374"/>
        <end position="395"/>
    </location>
</feature>
<feature type="transmembrane region" description="Helical" evidence="1">
    <location>
        <begin position="216"/>
        <end position="238"/>
    </location>
</feature>
<evidence type="ECO:0000313" key="2">
    <source>
        <dbReference type="EMBL" id="GED07377.1"/>
    </source>
</evidence>
<evidence type="ECO:0000313" key="3">
    <source>
        <dbReference type="Proteomes" id="UP000316612"/>
    </source>
</evidence>
<feature type="transmembrane region" description="Helical" evidence="1">
    <location>
        <begin position="407"/>
        <end position="428"/>
    </location>
</feature>
<gene>
    <name evidence="2" type="ORF">AUR04nite_29090</name>
</gene>
<evidence type="ECO:0000256" key="1">
    <source>
        <dbReference type="SAM" id="Phobius"/>
    </source>
</evidence>
<sequence>MSELSASALGLAIMAGVAYLWLRAVAGNRRAPALDRAKSHSFWCALIAFFASTSGQGTPLWSTEDAQTTAVGIWLAALGPALWMGAIYLIGSYSWPRELKSVRSASLEPRSLSTPMPRSLLATVAVIALLACGGLWFVYGQLGAAPTPALEIVTSQSTEYVDATGGRISGEQASGYFAVSIASVLLAALAASVAILRRPPLEGLSHHDNQVLRSVWLNRLLRMSGYLLAVILGSMSQYSAAASGNENTPAATNLLLLGISLLMFFWAPKAQFDAEAQSTQYSAFGRAREFQLAVVFVTTLTAILVFYITQVSWEHDIESDAWDSVAGRNAEPIMLSMMTVVLFYLAAGAGFALYAHLRAGKSRALPRMSRPLPAYVYAVAGIVSTCGIYLAFFPWQSADSHLLMASAEIPALVILTIILASLAAIWWARNCAVPWKINEREEIWCRQVMELRILRTSSAALLAMPSWAYDLGPVPMAAAVIVLCIPAMVVLEQPKASLPNWQAA</sequence>
<keyword evidence="1" id="KW-0812">Transmembrane</keyword>
<feature type="transmembrane region" description="Helical" evidence="1">
    <location>
        <begin position="6"/>
        <end position="22"/>
    </location>
</feature>
<feature type="transmembrane region" description="Helical" evidence="1">
    <location>
        <begin position="120"/>
        <end position="139"/>
    </location>
</feature>
<organism evidence="2 3">
    <name type="scientific">Glutamicibacter uratoxydans</name>
    <name type="common">Arthrobacter uratoxydans</name>
    <dbReference type="NCBI Taxonomy" id="43667"/>
    <lineage>
        <taxon>Bacteria</taxon>
        <taxon>Bacillati</taxon>
        <taxon>Actinomycetota</taxon>
        <taxon>Actinomycetes</taxon>
        <taxon>Micrococcales</taxon>
        <taxon>Micrococcaceae</taxon>
        <taxon>Glutamicibacter</taxon>
    </lineage>
</organism>
<reference evidence="2 3" key="1">
    <citation type="submission" date="2019-06" db="EMBL/GenBank/DDBJ databases">
        <title>Whole genome shotgun sequence of Glutamicibacter uratoxydans NBRC 15515.</title>
        <authorList>
            <person name="Hosoyama A."/>
            <person name="Uohara A."/>
            <person name="Ohji S."/>
            <person name="Ichikawa N."/>
        </authorList>
    </citation>
    <scope>NUCLEOTIDE SEQUENCE [LARGE SCALE GENOMIC DNA]</scope>
    <source>
        <strain evidence="2 3">NBRC 15515</strain>
    </source>
</reference>
<dbReference type="AlphaFoldDB" id="A0A4Y4DRX5"/>
<feature type="transmembrane region" description="Helical" evidence="1">
    <location>
        <begin position="42"/>
        <end position="61"/>
    </location>
</feature>
<feature type="transmembrane region" description="Helical" evidence="1">
    <location>
        <begin position="73"/>
        <end position="95"/>
    </location>
</feature>
<accession>A0A4Y4DRX5</accession>
<keyword evidence="3" id="KW-1185">Reference proteome</keyword>
<keyword evidence="1" id="KW-0472">Membrane</keyword>
<protein>
    <submittedName>
        <fullName evidence="2">Uncharacterized protein</fullName>
    </submittedName>
</protein>
<feature type="transmembrane region" description="Helical" evidence="1">
    <location>
        <begin position="474"/>
        <end position="491"/>
    </location>
</feature>
<dbReference type="Proteomes" id="UP000316612">
    <property type="component" value="Unassembled WGS sequence"/>
</dbReference>
<proteinExistence type="predicted"/>
<feature type="transmembrane region" description="Helical" evidence="1">
    <location>
        <begin position="333"/>
        <end position="354"/>
    </location>
</feature>
<feature type="transmembrane region" description="Helical" evidence="1">
    <location>
        <begin position="250"/>
        <end position="269"/>
    </location>
</feature>
<feature type="transmembrane region" description="Helical" evidence="1">
    <location>
        <begin position="290"/>
        <end position="313"/>
    </location>
</feature>
<feature type="transmembrane region" description="Helical" evidence="1">
    <location>
        <begin position="176"/>
        <end position="196"/>
    </location>
</feature>
<dbReference type="RefSeq" id="WP_141366435.1">
    <property type="nucleotide sequence ID" value="NZ_BAAAJL010000005.1"/>
</dbReference>
<comment type="caution">
    <text evidence="2">The sequence shown here is derived from an EMBL/GenBank/DDBJ whole genome shotgun (WGS) entry which is preliminary data.</text>
</comment>
<keyword evidence="1" id="KW-1133">Transmembrane helix</keyword>
<dbReference type="EMBL" id="BJNY01000019">
    <property type="protein sequence ID" value="GED07377.1"/>
    <property type="molecule type" value="Genomic_DNA"/>
</dbReference>